<dbReference type="CDD" id="cd14789">
    <property type="entry name" value="Tiki"/>
    <property type="match status" value="1"/>
</dbReference>
<dbReference type="PANTHER" id="PTHR40590:SF1">
    <property type="entry name" value="CYTOPLASMIC PROTEIN"/>
    <property type="match status" value="1"/>
</dbReference>
<reference evidence="2" key="1">
    <citation type="journal article" date="2021" name="Front. Microbiol.">
        <title>Comprehensive Comparative Genomics and Phenotyping of Methylobacterium Species.</title>
        <authorList>
            <person name="Alessa O."/>
            <person name="Ogura Y."/>
            <person name="Fujitani Y."/>
            <person name="Takami H."/>
            <person name="Hayashi T."/>
            <person name="Sahin N."/>
            <person name="Tani A."/>
        </authorList>
    </citation>
    <scope>NUCLEOTIDE SEQUENCE</scope>
    <source>
        <strain evidence="2">DSM 17168</strain>
    </source>
</reference>
<accession>A0ABQ4SDS8</accession>
<proteinExistence type="predicted"/>
<comment type="caution">
    <text evidence="2">The sequence shown here is derived from an EMBL/GenBank/DDBJ whole genome shotgun (WGS) entry which is preliminary data.</text>
</comment>
<dbReference type="Proteomes" id="UP001055153">
    <property type="component" value="Unassembled WGS sequence"/>
</dbReference>
<sequence length="343" mass="35505">MRGGRHGAARALACLLGAAAGAGPAGAACAGRDLFPALQATAPAAWAEIEAGRRVPHAQGILFRVSRDGVAPSHLFGTLHLSDPRVVGFPAAALAALDAARRLAVEIDEAPRSLKARRALAEAPALAAEPGRSAADLLDAEEAAGLRALIEARGLPPSAASLRPAVLALVLDLPPCAKTSGGRTAGEGRAAHRAAHAERVLARRARARGIAVVGLETLEEQIGSFADLPAPAERDLLRAVLRQAPLAEDAVETTIARYVARDAGGLLAWMRASEPLPGEPGARLPAAFLDRLIDRRNRRLRERARPLLDQGGAFIAVGTAHLPGEAGLVSLLAQDGYAVVRVE</sequence>
<keyword evidence="1" id="KW-0732">Signal</keyword>
<gene>
    <name evidence="2" type="ORF">GMJLKIPL_3151</name>
</gene>
<dbReference type="EMBL" id="BPQQ01000034">
    <property type="protein sequence ID" value="GJE01222.1"/>
    <property type="molecule type" value="Genomic_DNA"/>
</dbReference>
<dbReference type="Pfam" id="PF01963">
    <property type="entry name" value="TraB_PrgY_gumN"/>
    <property type="match status" value="1"/>
</dbReference>
<feature type="signal peptide" evidence="1">
    <location>
        <begin position="1"/>
        <end position="27"/>
    </location>
</feature>
<organism evidence="2 3">
    <name type="scientific">Methylobacterium isbiliense</name>
    <dbReference type="NCBI Taxonomy" id="315478"/>
    <lineage>
        <taxon>Bacteria</taxon>
        <taxon>Pseudomonadati</taxon>
        <taxon>Pseudomonadota</taxon>
        <taxon>Alphaproteobacteria</taxon>
        <taxon>Hyphomicrobiales</taxon>
        <taxon>Methylobacteriaceae</taxon>
        <taxon>Methylobacterium</taxon>
    </lineage>
</organism>
<dbReference type="PROSITE" id="PS51257">
    <property type="entry name" value="PROKAR_LIPOPROTEIN"/>
    <property type="match status" value="1"/>
</dbReference>
<evidence type="ECO:0000256" key="1">
    <source>
        <dbReference type="SAM" id="SignalP"/>
    </source>
</evidence>
<evidence type="ECO:0000313" key="3">
    <source>
        <dbReference type="Proteomes" id="UP001055153"/>
    </source>
</evidence>
<dbReference type="RefSeq" id="WP_238236024.1">
    <property type="nucleotide sequence ID" value="NZ_BPQQ01000034.1"/>
</dbReference>
<evidence type="ECO:0008006" key="4">
    <source>
        <dbReference type="Google" id="ProtNLM"/>
    </source>
</evidence>
<dbReference type="PANTHER" id="PTHR40590">
    <property type="entry name" value="CYTOPLASMIC PROTEIN-RELATED"/>
    <property type="match status" value="1"/>
</dbReference>
<reference evidence="2" key="2">
    <citation type="submission" date="2021-08" db="EMBL/GenBank/DDBJ databases">
        <authorList>
            <person name="Tani A."/>
            <person name="Ola A."/>
            <person name="Ogura Y."/>
            <person name="Katsura K."/>
            <person name="Hayashi T."/>
        </authorList>
    </citation>
    <scope>NUCLEOTIDE SEQUENCE</scope>
    <source>
        <strain evidence="2">DSM 17168</strain>
    </source>
</reference>
<dbReference type="InterPro" id="IPR047111">
    <property type="entry name" value="YbaP-like"/>
</dbReference>
<keyword evidence="3" id="KW-1185">Reference proteome</keyword>
<dbReference type="InterPro" id="IPR002816">
    <property type="entry name" value="TraB/PrgY/GumN_fam"/>
</dbReference>
<feature type="chain" id="PRO_5047086591" description="TraB/GumN family protein" evidence="1">
    <location>
        <begin position="28"/>
        <end position="343"/>
    </location>
</feature>
<protein>
    <recommendedName>
        <fullName evidence="4">TraB/GumN family protein</fullName>
    </recommendedName>
</protein>
<name>A0ABQ4SDS8_9HYPH</name>
<evidence type="ECO:0000313" key="2">
    <source>
        <dbReference type="EMBL" id="GJE01222.1"/>
    </source>
</evidence>